<dbReference type="InterPro" id="IPR043502">
    <property type="entry name" value="DNA/RNA_pol_sf"/>
</dbReference>
<keyword evidence="3" id="KW-1185">Reference proteome</keyword>
<proteinExistence type="predicted"/>
<gene>
    <name evidence="2" type="ORF">FOL47_001072</name>
</gene>
<dbReference type="PROSITE" id="PS50878">
    <property type="entry name" value="RT_POL"/>
    <property type="match status" value="1"/>
</dbReference>
<dbReference type="InterPro" id="IPR043128">
    <property type="entry name" value="Rev_trsase/Diguanyl_cyclase"/>
</dbReference>
<comment type="caution">
    <text evidence="2">The sequence shown here is derived from an EMBL/GenBank/DDBJ whole genome shotgun (WGS) entry which is preliminary data.</text>
</comment>
<dbReference type="Proteomes" id="UP000591131">
    <property type="component" value="Unassembled WGS sequence"/>
</dbReference>
<dbReference type="OrthoDB" id="411122at2759"/>
<dbReference type="Gene3D" id="3.10.10.10">
    <property type="entry name" value="HIV Type 1 Reverse Transcriptase, subunit A, domain 1"/>
    <property type="match status" value="1"/>
</dbReference>
<dbReference type="PANTHER" id="PTHR33050:SF7">
    <property type="entry name" value="RIBONUCLEASE H"/>
    <property type="match status" value="1"/>
</dbReference>
<feature type="non-terminal residue" evidence="2">
    <location>
        <position position="574"/>
    </location>
</feature>
<dbReference type="EMBL" id="JAAPAO010001233">
    <property type="protein sequence ID" value="KAF4650549.1"/>
    <property type="molecule type" value="Genomic_DNA"/>
</dbReference>
<dbReference type="PANTHER" id="PTHR33050">
    <property type="entry name" value="REVERSE TRANSCRIPTASE DOMAIN-CONTAINING PROTEIN"/>
    <property type="match status" value="1"/>
</dbReference>
<dbReference type="AlphaFoldDB" id="A0A7J6KVB8"/>
<feature type="domain" description="Reverse transcriptase" evidence="1">
    <location>
        <begin position="88"/>
        <end position="300"/>
    </location>
</feature>
<evidence type="ECO:0000313" key="3">
    <source>
        <dbReference type="Proteomes" id="UP000591131"/>
    </source>
</evidence>
<organism evidence="2 3">
    <name type="scientific">Perkinsus chesapeaki</name>
    <name type="common">Clam parasite</name>
    <name type="synonym">Perkinsus andrewsi</name>
    <dbReference type="NCBI Taxonomy" id="330153"/>
    <lineage>
        <taxon>Eukaryota</taxon>
        <taxon>Sar</taxon>
        <taxon>Alveolata</taxon>
        <taxon>Perkinsozoa</taxon>
        <taxon>Perkinsea</taxon>
        <taxon>Perkinsida</taxon>
        <taxon>Perkinsidae</taxon>
        <taxon>Perkinsus</taxon>
    </lineage>
</organism>
<dbReference type="InterPro" id="IPR000477">
    <property type="entry name" value="RT_dom"/>
</dbReference>
<evidence type="ECO:0000259" key="1">
    <source>
        <dbReference type="PROSITE" id="PS50878"/>
    </source>
</evidence>
<dbReference type="InterPro" id="IPR052055">
    <property type="entry name" value="Hepadnavirus_pol/RT"/>
</dbReference>
<reference evidence="2 3" key="1">
    <citation type="submission" date="2020-04" db="EMBL/GenBank/DDBJ databases">
        <title>Perkinsus chesapeaki whole genome sequence.</title>
        <authorList>
            <person name="Bogema D.R."/>
        </authorList>
    </citation>
    <scope>NUCLEOTIDE SEQUENCE [LARGE SCALE GENOMIC DNA]</scope>
    <source>
        <strain evidence="2">ATCC PRA-425</strain>
    </source>
</reference>
<accession>A0A7J6KVB8</accession>
<name>A0A7J6KVB8_PERCH</name>
<evidence type="ECO:0000313" key="2">
    <source>
        <dbReference type="EMBL" id="KAF4650549.1"/>
    </source>
</evidence>
<dbReference type="Gene3D" id="3.30.70.270">
    <property type="match status" value="1"/>
</dbReference>
<protein>
    <recommendedName>
        <fullName evidence="1">Reverse transcriptase domain-containing protein</fullName>
    </recommendedName>
</protein>
<dbReference type="SUPFAM" id="SSF56672">
    <property type="entry name" value="DNA/RNA polymerases"/>
    <property type="match status" value="1"/>
</dbReference>
<dbReference type="Pfam" id="PF00078">
    <property type="entry name" value="RVT_1"/>
    <property type="match status" value="1"/>
</dbReference>
<sequence>MGELVGDSSNDPKLCEDIDRGMSLGFSGELEPSNVFPPHFSTSEERVTEDEVLVNLRRSFRNYRSAESESHTVLSMIQDEVRLGRMRPLSKQEMWDEQRCFSRVAAIPKADCSELRLVEDYRRSKANERIRLVERVCLPRLRDIVKMLQHVLYGEDGKKLDMIGAILDLKGAYRHVNLLPEERRFCSVVVSQEGEKLGFEHLMIPFGVRSAPWGFCRLSSKLLRILKAFVFLLEYLQSFVVKPRSGAMVYIDDFLWLFRAATASRLLTSVILLILLVGVAVSWPKLCVRGDQIKFIGFNLILNKEPVMIAIPDAKLAEVKALIRSVIDNPRSVAAETLEPFLSAFYSRLAGLRKHGVVRFRISPQSDLFKVLRWWQDLLENEEFRLRLPVPAPFQATPRIVVASDASAKALGAWASCGPVVYWYKVDIRGGANLGPWRKFLEDPSSPSCRDMVFLETLAACLGLLLAIRMFALEEDERIWVSLQTDNTGTKSHFEKFRSPTDRVNQLLKAMAAKLGCIAYRYDVSYIASAENYYADLISRVQDPKGQLPESWKEVPMSTSSLRLLNCQRKPWNR</sequence>